<accession>A0A1M6WX09</accession>
<dbReference type="GO" id="GO:0043565">
    <property type="term" value="F:sequence-specific DNA binding"/>
    <property type="evidence" value="ECO:0007669"/>
    <property type="project" value="InterPro"/>
</dbReference>
<keyword evidence="8" id="KW-1185">Reference proteome</keyword>
<feature type="domain" description="HTH araC/xylS-type" evidence="4">
    <location>
        <begin position="190"/>
        <end position="300"/>
    </location>
</feature>
<keyword evidence="1" id="KW-0805">Transcription regulation</keyword>
<dbReference type="STRING" id="1055723.SAMN05216293_2347"/>
<dbReference type="EMBL" id="FOKU01000004">
    <property type="protein sequence ID" value="SFB99682.1"/>
    <property type="molecule type" value="Genomic_DNA"/>
</dbReference>
<dbReference type="Gene3D" id="1.10.10.60">
    <property type="entry name" value="Homeodomain-like"/>
    <property type="match status" value="1"/>
</dbReference>
<protein>
    <submittedName>
        <fullName evidence="6">Helix-turn-helix domain-containing protein</fullName>
    </submittedName>
</protein>
<keyword evidence="2" id="KW-0238">DNA-binding</keyword>
<dbReference type="SMART" id="SM00342">
    <property type="entry name" value="HTH_ARAC"/>
    <property type="match status" value="1"/>
</dbReference>
<evidence type="ECO:0000259" key="4">
    <source>
        <dbReference type="PROSITE" id="PS01124"/>
    </source>
</evidence>
<evidence type="ECO:0000313" key="6">
    <source>
        <dbReference type="EMBL" id="SHK98223.1"/>
    </source>
</evidence>
<dbReference type="InterPro" id="IPR020449">
    <property type="entry name" value="Tscrpt_reg_AraC-type_HTH"/>
</dbReference>
<dbReference type="Proteomes" id="UP000184031">
    <property type="component" value="Unassembled WGS sequence"/>
</dbReference>
<dbReference type="OrthoDB" id="629929at2"/>
<evidence type="ECO:0000313" key="7">
    <source>
        <dbReference type="Proteomes" id="UP000184031"/>
    </source>
</evidence>
<gene>
    <name evidence="5" type="ORF">SAMN04487891_104251</name>
    <name evidence="6" type="ORF">SAMN05216293_2347</name>
</gene>
<dbReference type="AlphaFoldDB" id="A0A1M6WX09"/>
<evidence type="ECO:0000256" key="2">
    <source>
        <dbReference type="ARBA" id="ARBA00023125"/>
    </source>
</evidence>
<dbReference type="InterPro" id="IPR009057">
    <property type="entry name" value="Homeodomain-like_sf"/>
</dbReference>
<dbReference type="PROSITE" id="PS01124">
    <property type="entry name" value="HTH_ARAC_FAMILY_2"/>
    <property type="match status" value="1"/>
</dbReference>
<keyword evidence="3" id="KW-0804">Transcription</keyword>
<dbReference type="SUPFAM" id="SSF46689">
    <property type="entry name" value="Homeodomain-like"/>
    <property type="match status" value="1"/>
</dbReference>
<dbReference type="InterPro" id="IPR018060">
    <property type="entry name" value="HTH_AraC"/>
</dbReference>
<sequence length="302" mass="34729">MKESESLQEFYQRVPKLGQGAGGLNNSGAGHINVFSRDKCRLISPYMRRDFYKVTLIIGEGTVQYANKWIAIDRPALLFSNPMVPYAWEATSEEQKGWFALFSESFLLNGVQSTSLRESPLFRVGSDPVFFLNDGQLDEISRIFQRMEKEMQSDYQFKYDVVRSHLHLIIHEAMKYNPANSFERNYNSSERIASLFLELLERQFPVDFPNAPLEMKSAKDYAAHLSVHVNHLNRMVKKQTQKTTTEHIADRVLREALALLQHSDQSVSEIAYSLGFDNPAYFTNFFKSKIGVSPNQARETYA</sequence>
<dbReference type="EMBL" id="FRAT01000006">
    <property type="protein sequence ID" value="SHK98223.1"/>
    <property type="molecule type" value="Genomic_DNA"/>
</dbReference>
<organism evidence="6 7">
    <name type="scientific">Flagellimonas taeanensis</name>
    <dbReference type="NCBI Taxonomy" id="1005926"/>
    <lineage>
        <taxon>Bacteria</taxon>
        <taxon>Pseudomonadati</taxon>
        <taxon>Bacteroidota</taxon>
        <taxon>Flavobacteriia</taxon>
        <taxon>Flavobacteriales</taxon>
        <taxon>Flavobacteriaceae</taxon>
        <taxon>Flagellimonas</taxon>
    </lineage>
</organism>
<name>A0A1M6WX09_9FLAO</name>
<evidence type="ECO:0000256" key="1">
    <source>
        <dbReference type="ARBA" id="ARBA00023015"/>
    </source>
</evidence>
<proteinExistence type="predicted"/>
<evidence type="ECO:0000313" key="8">
    <source>
        <dbReference type="Proteomes" id="UP000198940"/>
    </source>
</evidence>
<dbReference type="GO" id="GO:0003700">
    <property type="term" value="F:DNA-binding transcription factor activity"/>
    <property type="evidence" value="ECO:0007669"/>
    <property type="project" value="InterPro"/>
</dbReference>
<dbReference type="Proteomes" id="UP000198940">
    <property type="component" value="Unassembled WGS sequence"/>
</dbReference>
<dbReference type="RefSeq" id="WP_072880033.1">
    <property type="nucleotide sequence ID" value="NZ_FOKU01000004.1"/>
</dbReference>
<dbReference type="Pfam" id="PF12833">
    <property type="entry name" value="HTH_18"/>
    <property type="match status" value="1"/>
</dbReference>
<comment type="caution">
    <text evidence="6">The sequence shown here is derived from an EMBL/GenBank/DDBJ whole genome shotgun (WGS) entry which is preliminary data.</text>
</comment>
<dbReference type="PRINTS" id="PR00032">
    <property type="entry name" value="HTHARAC"/>
</dbReference>
<dbReference type="PANTHER" id="PTHR43280">
    <property type="entry name" value="ARAC-FAMILY TRANSCRIPTIONAL REGULATOR"/>
    <property type="match status" value="1"/>
</dbReference>
<evidence type="ECO:0000256" key="3">
    <source>
        <dbReference type="ARBA" id="ARBA00023163"/>
    </source>
</evidence>
<dbReference type="PANTHER" id="PTHR43280:SF32">
    <property type="entry name" value="TRANSCRIPTIONAL REGULATORY PROTEIN"/>
    <property type="match status" value="1"/>
</dbReference>
<reference evidence="6 7" key="1">
    <citation type="submission" date="2016-11" db="EMBL/GenBank/DDBJ databases">
        <authorList>
            <person name="Varghese N."/>
            <person name="Submissions S."/>
        </authorList>
    </citation>
    <scope>NUCLEOTIDE SEQUENCE [LARGE SCALE GENOMIC DNA]</scope>
    <source>
        <strain evidence="6 7">CGMCC 1.12174</strain>
        <strain evidence="5 8">DSM 26351</strain>
    </source>
</reference>
<evidence type="ECO:0000313" key="5">
    <source>
        <dbReference type="EMBL" id="SFB99682.1"/>
    </source>
</evidence>